<protein>
    <submittedName>
        <fullName evidence="4">Ankyrin repeat-containing protein</fullName>
    </submittedName>
</protein>
<evidence type="ECO:0000313" key="5">
    <source>
        <dbReference type="Proteomes" id="UP000198415"/>
    </source>
</evidence>
<name>A0A239DPR2_9ACTN</name>
<keyword evidence="2 3" id="KW-0040">ANK repeat</keyword>
<evidence type="ECO:0000256" key="3">
    <source>
        <dbReference type="PROSITE-ProRule" id="PRU00023"/>
    </source>
</evidence>
<evidence type="ECO:0000313" key="4">
    <source>
        <dbReference type="EMBL" id="SNS34645.1"/>
    </source>
</evidence>
<evidence type="ECO:0000256" key="2">
    <source>
        <dbReference type="ARBA" id="ARBA00023043"/>
    </source>
</evidence>
<dbReference type="PANTHER" id="PTHR24173">
    <property type="entry name" value="ANKYRIN REPEAT CONTAINING"/>
    <property type="match status" value="1"/>
</dbReference>
<gene>
    <name evidence="4" type="ORF">SAMN06264365_11446</name>
</gene>
<feature type="repeat" description="ANK" evidence="3">
    <location>
        <begin position="472"/>
        <end position="504"/>
    </location>
</feature>
<dbReference type="InterPro" id="IPR002110">
    <property type="entry name" value="Ankyrin_rpt"/>
</dbReference>
<dbReference type="SUPFAM" id="SSF48403">
    <property type="entry name" value="Ankyrin repeat"/>
    <property type="match status" value="1"/>
</dbReference>
<dbReference type="SMART" id="SM00248">
    <property type="entry name" value="ANK"/>
    <property type="match status" value="2"/>
</dbReference>
<keyword evidence="5" id="KW-1185">Reference proteome</keyword>
<dbReference type="EMBL" id="FZNR01000014">
    <property type="protein sequence ID" value="SNS34645.1"/>
    <property type="molecule type" value="Genomic_DNA"/>
</dbReference>
<dbReference type="Gene3D" id="1.25.40.20">
    <property type="entry name" value="Ankyrin repeat-containing domain"/>
    <property type="match status" value="1"/>
</dbReference>
<dbReference type="InterPro" id="IPR036770">
    <property type="entry name" value="Ankyrin_rpt-contain_sf"/>
</dbReference>
<sequence>MAYASPAGMIRAATAARLAGDWRATSTAAAVDVHVDLRDVQARFGADAVAMIEADLAGFAPDLLRRHLPRNGVAALVPGMTVVLSRWPEPFRAPKPVRVPGRVFRWPGRLVRPPGTPALVVSTPSSGSAAQRLALRVADVSRLSGSWLDLPTWAWHAGAVAERRWAYGASEQRLPWHHTDGTPYHQEVPPSADRDRAAEFERLLAATVPGKMFDLFRSAGIEAEARDPRFPGMFAALQDRLPVLAAEARRLAHRYGELLRGSASEAVAFEFSWGGLGLAVPRDGSALRAGWDGSGWADRAAVAGFGLAAPRDVALLRWGVITPDQLHPLVHEALFPGRTQDWQPIVHDPYPRFRVRCGTEWHWIEAAGASVYTRHHDNAEAELNGCARALIGFRTGGKGVPKEIRRLRRRIFARALHGDTEGVLIDVDAGCEPGLRDEQGRTLLHWLAHLDHERVLPVLLAGGLSLEARDHDGRTPLHVAAQSAAEEVMAALVAAGASADVRDSGGRTAAWLLARAREREERH</sequence>
<keyword evidence="1" id="KW-0677">Repeat</keyword>
<dbReference type="PROSITE" id="PS50297">
    <property type="entry name" value="ANK_REP_REGION"/>
    <property type="match status" value="1"/>
</dbReference>
<dbReference type="Proteomes" id="UP000198415">
    <property type="component" value="Unassembled WGS sequence"/>
</dbReference>
<feature type="repeat" description="ANK" evidence="3">
    <location>
        <begin position="439"/>
        <end position="471"/>
    </location>
</feature>
<dbReference type="Pfam" id="PF12796">
    <property type="entry name" value="Ank_2"/>
    <property type="match status" value="1"/>
</dbReference>
<dbReference type="AlphaFoldDB" id="A0A239DPR2"/>
<evidence type="ECO:0000256" key="1">
    <source>
        <dbReference type="ARBA" id="ARBA00022737"/>
    </source>
</evidence>
<dbReference type="PANTHER" id="PTHR24173:SF74">
    <property type="entry name" value="ANKYRIN REPEAT DOMAIN-CONTAINING PROTEIN 16"/>
    <property type="match status" value="1"/>
</dbReference>
<reference evidence="4 5" key="1">
    <citation type="submission" date="2017-06" db="EMBL/GenBank/DDBJ databases">
        <authorList>
            <person name="Kim H.J."/>
            <person name="Triplett B.A."/>
        </authorList>
    </citation>
    <scope>NUCLEOTIDE SEQUENCE [LARGE SCALE GENOMIC DNA]</scope>
    <source>
        <strain evidence="4 5">DSM 43151</strain>
    </source>
</reference>
<dbReference type="PROSITE" id="PS50088">
    <property type="entry name" value="ANK_REPEAT"/>
    <property type="match status" value="2"/>
</dbReference>
<accession>A0A239DPR2</accession>
<organism evidence="4 5">
    <name type="scientific">Actinoplanes regularis</name>
    <dbReference type="NCBI Taxonomy" id="52697"/>
    <lineage>
        <taxon>Bacteria</taxon>
        <taxon>Bacillati</taxon>
        <taxon>Actinomycetota</taxon>
        <taxon>Actinomycetes</taxon>
        <taxon>Micromonosporales</taxon>
        <taxon>Micromonosporaceae</taxon>
        <taxon>Actinoplanes</taxon>
    </lineage>
</organism>
<proteinExistence type="predicted"/>